<feature type="region of interest" description="Disordered" evidence="7">
    <location>
        <begin position="80"/>
        <end position="121"/>
    </location>
</feature>
<dbReference type="Pfam" id="PF04084">
    <property type="entry name" value="RecA-like_ORC2"/>
    <property type="match status" value="1"/>
</dbReference>
<comment type="function">
    <text evidence="6">Component of the origin recognition complex (ORC) that binds origins of replication. DNA-binding is ATP-dependent. ORC is required to assemble the pre-replication complex necessary to initiate DNA replication.</text>
</comment>
<feature type="domain" description="Origin recognition complex subunit 2 winged-helix" evidence="9">
    <location>
        <begin position="535"/>
        <end position="590"/>
    </location>
</feature>
<evidence type="ECO:0000256" key="6">
    <source>
        <dbReference type="RuleBase" id="RU368084"/>
    </source>
</evidence>
<feature type="compositionally biased region" description="Acidic residues" evidence="7">
    <location>
        <begin position="221"/>
        <end position="237"/>
    </location>
</feature>
<feature type="non-terminal residue" evidence="10">
    <location>
        <position position="1"/>
    </location>
</feature>
<dbReference type="GO" id="GO:0006260">
    <property type="term" value="P:DNA replication"/>
    <property type="evidence" value="ECO:0007669"/>
    <property type="project" value="UniProtKB-UniRule"/>
</dbReference>
<dbReference type="InterPro" id="IPR007220">
    <property type="entry name" value="ORC2"/>
</dbReference>
<evidence type="ECO:0000256" key="1">
    <source>
        <dbReference type="ARBA" id="ARBA00004123"/>
    </source>
</evidence>
<feature type="region of interest" description="Disordered" evidence="7">
    <location>
        <begin position="1"/>
        <end position="64"/>
    </location>
</feature>
<dbReference type="Pfam" id="PF24882">
    <property type="entry name" value="WHD_ORC2"/>
    <property type="match status" value="1"/>
</dbReference>
<name>A0A023EY03_TRIIF</name>
<dbReference type="GO" id="GO:0005664">
    <property type="term" value="C:nuclear origin of replication recognition complex"/>
    <property type="evidence" value="ECO:0007669"/>
    <property type="project" value="UniProtKB-UniRule"/>
</dbReference>
<dbReference type="InterPro" id="IPR056773">
    <property type="entry name" value="WHD_ORC2"/>
</dbReference>
<reference evidence="10" key="1">
    <citation type="journal article" date="2014" name="PLoS Negl. Trop. Dis.">
        <title>An updated insight into the Sialotranscriptome of Triatoma infestans: developmental stage and geographic variations.</title>
        <authorList>
            <person name="Schwarz A."/>
            <person name="Medrano-Mercado N."/>
            <person name="Schaub G.A."/>
            <person name="Struchiner C.J."/>
            <person name="Bargues M.D."/>
            <person name="Levy M.Z."/>
            <person name="Ribeiro J.M."/>
        </authorList>
    </citation>
    <scope>NUCLEOTIDE SEQUENCE</scope>
    <source>
        <strain evidence="10">Chile</strain>
        <tissue evidence="10">Salivary glands</tissue>
    </source>
</reference>
<comment type="similarity">
    <text evidence="2 6">Belongs to the ORC2 family.</text>
</comment>
<dbReference type="PANTHER" id="PTHR14052:SF0">
    <property type="entry name" value="ORIGIN RECOGNITION COMPLEX SUBUNIT 2"/>
    <property type="match status" value="1"/>
</dbReference>
<evidence type="ECO:0000259" key="9">
    <source>
        <dbReference type="Pfam" id="PF24882"/>
    </source>
</evidence>
<evidence type="ECO:0000256" key="2">
    <source>
        <dbReference type="ARBA" id="ARBA00007421"/>
    </source>
</evidence>
<evidence type="ECO:0000256" key="5">
    <source>
        <dbReference type="ARBA" id="ARBA00023242"/>
    </source>
</evidence>
<evidence type="ECO:0000256" key="7">
    <source>
        <dbReference type="SAM" id="MobiDB-lite"/>
    </source>
</evidence>
<proteinExistence type="evidence at transcript level"/>
<evidence type="ECO:0000256" key="4">
    <source>
        <dbReference type="ARBA" id="ARBA00022705"/>
    </source>
</evidence>
<dbReference type="GO" id="GO:0003688">
    <property type="term" value="F:DNA replication origin binding"/>
    <property type="evidence" value="ECO:0007669"/>
    <property type="project" value="UniProtKB-UniRule"/>
</dbReference>
<comment type="subunit">
    <text evidence="6">Component of the origin recognition complex (ORC).</text>
</comment>
<feature type="domain" description="Origin recognition complex subunit 2 RecA-like" evidence="8">
    <location>
        <begin position="318"/>
        <end position="478"/>
    </location>
</feature>
<dbReference type="InterPro" id="IPR056772">
    <property type="entry name" value="RecA-like_ORC2"/>
</dbReference>
<protein>
    <recommendedName>
        <fullName evidence="3 6">Origin recognition complex subunit 2</fullName>
    </recommendedName>
</protein>
<dbReference type="PANTHER" id="PTHR14052">
    <property type="entry name" value="ORIGIN RECOGNITION COMPLEX SUBUNIT 2"/>
    <property type="match status" value="1"/>
</dbReference>
<feature type="compositionally biased region" description="Polar residues" evidence="7">
    <location>
        <begin position="25"/>
        <end position="50"/>
    </location>
</feature>
<feature type="region of interest" description="Disordered" evidence="7">
    <location>
        <begin position="207"/>
        <end position="237"/>
    </location>
</feature>
<sequence length="606" mass="69157">KKDNVSSAEFVTPTKKRVMQHNIDESSNTLKSQKASFPLQTKSGSKPKNVQHTDEIEKPKENEDLEICTQAKNEALAKLRKIPKENASPNSIFTKSGRKIKKKHYSEETETSDEEFPNDIIKPTALYDDDNAVGKQIFGFQTPKHRNAMFEKASRSANKLNIIQKTPKSNKTDKMNEHKTPYNIRKRLKKGIAKEVSRQSIDAFLEDSGSDYVPSSSCSDVSEEDEDDYEVSDESSDGYEISGIIPLDKATDMKNLVKRNKRAAINNFIFTSEDYFESKNLRSHTSNHTLSQLKTPRLNQGQLSEILKSIGSKHEKSINDLNLENEAMFTRWLLSMNEGFNVLVYGVGSKKKLLNVFHRQFLSRCYVAVVNGYFPGLVLKDILDCITNDVLRLRRSVPSQPHDIVEFIGTKLRNRNNRLFLLVHNIDGASLRCDKIQLVLAHLAADPNIHLVATLDHINSPLLWDQKKLSLFNFTWEDGTSFLPYTDETSYESSLMVQHSGGIALAGLKNIFKSLNTNSRRIFKLLLEHQLEDKSNKSQGMLFSELYRECRNSFLVSSDLALRTQLTEFFDHQLVKWKKDSEHLVIPLDSAVLKQFQNYLNSENNL</sequence>
<keyword evidence="5 6" id="KW-0539">Nucleus</keyword>
<accession>A0A023EY03</accession>
<dbReference type="EMBL" id="GBBI01004512">
    <property type="protein sequence ID" value="JAC14200.1"/>
    <property type="molecule type" value="mRNA"/>
</dbReference>
<feature type="compositionally biased region" description="Basic and acidic residues" evidence="7">
    <location>
        <begin position="51"/>
        <end position="62"/>
    </location>
</feature>
<dbReference type="AlphaFoldDB" id="A0A023EY03"/>
<organism evidence="10">
    <name type="scientific">Triatoma infestans</name>
    <name type="common">Assassin bug</name>
    <dbReference type="NCBI Taxonomy" id="30076"/>
    <lineage>
        <taxon>Eukaryota</taxon>
        <taxon>Metazoa</taxon>
        <taxon>Ecdysozoa</taxon>
        <taxon>Arthropoda</taxon>
        <taxon>Hexapoda</taxon>
        <taxon>Insecta</taxon>
        <taxon>Pterygota</taxon>
        <taxon>Neoptera</taxon>
        <taxon>Paraneoptera</taxon>
        <taxon>Hemiptera</taxon>
        <taxon>Heteroptera</taxon>
        <taxon>Panheteroptera</taxon>
        <taxon>Cimicomorpha</taxon>
        <taxon>Reduviidae</taxon>
        <taxon>Triatominae</taxon>
        <taxon>Triatoma</taxon>
    </lineage>
</organism>
<evidence type="ECO:0000313" key="10">
    <source>
        <dbReference type="EMBL" id="JAC14200.1"/>
    </source>
</evidence>
<feature type="compositionally biased region" description="Low complexity" evidence="7">
    <location>
        <begin position="210"/>
        <end position="220"/>
    </location>
</feature>
<comment type="subcellular location">
    <subcellularLocation>
        <location evidence="1 6">Nucleus</location>
    </subcellularLocation>
</comment>
<feature type="compositionally biased region" description="Acidic residues" evidence="7">
    <location>
        <begin position="108"/>
        <end position="117"/>
    </location>
</feature>
<keyword evidence="4 6" id="KW-0235">DNA replication</keyword>
<evidence type="ECO:0000256" key="3">
    <source>
        <dbReference type="ARBA" id="ARBA00019080"/>
    </source>
</evidence>
<evidence type="ECO:0000259" key="8">
    <source>
        <dbReference type="Pfam" id="PF04084"/>
    </source>
</evidence>